<dbReference type="InterPro" id="IPR039426">
    <property type="entry name" value="TonB-dep_rcpt-like"/>
</dbReference>
<dbReference type="Pfam" id="PF07715">
    <property type="entry name" value="Plug"/>
    <property type="match status" value="1"/>
</dbReference>
<sequence>MARVLVKFFLFSLFLSVLFPAKAQQTGYTLSLIIRDRTSGLPLPSTGLTVNARQYAADDSGRIVLHLPSLKSFHARFSLIGYNRLDVHFFPKNTIEADTVYLTPGEGTLEQVTVTGYKVTNGVNAIAPATVLTEQDLDKMRGANLANLLQTIPGVNMLQTGNTIAKPVVGGLYGNRVLVINNGVRQEGQQWGIEHAPEVDPNIAQHITVIKGADAVRYGAEALGGVILLDPAALPFNDPALHGEVNINGVSNGRGGSGSAMLNSSFKKTPRLAWRVQGSYVKLGDYRTKNYFLENTGTEQKNFSGALGYQGTHFGGQVFYSQFQTSLGISLASDIGSIDDLKARMQSTGPFEEGSFSYKYSAPYQTVLHRLLKAGIYYNTYDGSRFEVNYNLQIDHRQEYDRRRGDRSTLPINDWILHTNTLEGTWQKTFAEKWHTTAGINLRGQSNYNDTITLSNPFIPNYSANSAGVFGIERLTLNDKIDLEAGARYDYQQFNASSRRFLYQYYDSLGNIIPPEQLGNYNGYTTLRGAYHEYGGDRHFGSFSFIAGGLWKINNLWDLRSNLGLAWRTPNPEELYAYGLNQGANKYEYGDSTLSSEHGYKWITTLTKSGARFSFYTNLYFQYIQNYIFLNPAGSFTKTVTGYYPIFRFGQTNAFFKGLDFDGKYNFGNDGKQFQYELKAALIRAYDHTKEAYLPAIPADRYTNSLQWNIPSSKKTTDNFLQVNYMYVTRQTRYEPNSDYSLPPGPYGLWGLDAGTKFLLGNGSRSLTIDLAVENLFNKAYRDYLDSWRYYTDEIGRNIQLHAIFRF</sequence>
<feature type="signal peptide" evidence="10">
    <location>
        <begin position="1"/>
        <end position="23"/>
    </location>
</feature>
<evidence type="ECO:0000256" key="2">
    <source>
        <dbReference type="ARBA" id="ARBA00022448"/>
    </source>
</evidence>
<keyword evidence="4 8" id="KW-0812">Transmembrane</keyword>
<dbReference type="InterPro" id="IPR036942">
    <property type="entry name" value="Beta-barrel_TonB_sf"/>
</dbReference>
<dbReference type="PROSITE" id="PS52016">
    <property type="entry name" value="TONB_DEPENDENT_REC_3"/>
    <property type="match status" value="1"/>
</dbReference>
<gene>
    <name evidence="13" type="ORF">A8C56_18660</name>
</gene>
<feature type="domain" description="TonB-dependent receptor-like beta-barrel" evidence="11">
    <location>
        <begin position="306"/>
        <end position="776"/>
    </location>
</feature>
<dbReference type="OrthoDB" id="9795928at2"/>
<proteinExistence type="inferred from homology"/>
<evidence type="ECO:0000256" key="4">
    <source>
        <dbReference type="ARBA" id="ARBA00022692"/>
    </source>
</evidence>
<keyword evidence="3 8" id="KW-1134">Transmembrane beta strand</keyword>
<keyword evidence="5 9" id="KW-0798">TonB box</keyword>
<keyword evidence="7 8" id="KW-0998">Cell outer membrane</keyword>
<dbReference type="GO" id="GO:0015344">
    <property type="term" value="F:siderophore uptake transmembrane transporter activity"/>
    <property type="evidence" value="ECO:0007669"/>
    <property type="project" value="TreeGrafter"/>
</dbReference>
<protein>
    <recommendedName>
        <fullName evidence="15">TonB-dependent receptor</fullName>
    </recommendedName>
</protein>
<dbReference type="Pfam" id="PF00593">
    <property type="entry name" value="TonB_dep_Rec_b-barrel"/>
    <property type="match status" value="1"/>
</dbReference>
<dbReference type="GO" id="GO:0009279">
    <property type="term" value="C:cell outer membrane"/>
    <property type="evidence" value="ECO:0007669"/>
    <property type="project" value="UniProtKB-SubCell"/>
</dbReference>
<dbReference type="RefSeq" id="WP_067759424.1">
    <property type="nucleotide sequence ID" value="NZ_CP015772.1"/>
</dbReference>
<evidence type="ECO:0000259" key="11">
    <source>
        <dbReference type="Pfam" id="PF00593"/>
    </source>
</evidence>
<name>A0A1A9I4W8_9BACT</name>
<evidence type="ECO:0000256" key="6">
    <source>
        <dbReference type="ARBA" id="ARBA00023136"/>
    </source>
</evidence>
<evidence type="ECO:0000256" key="7">
    <source>
        <dbReference type="ARBA" id="ARBA00023237"/>
    </source>
</evidence>
<dbReference type="Proteomes" id="UP000077667">
    <property type="component" value="Chromosome"/>
</dbReference>
<dbReference type="AlphaFoldDB" id="A0A1A9I4W8"/>
<dbReference type="InterPro" id="IPR012910">
    <property type="entry name" value="Plug_dom"/>
</dbReference>
<dbReference type="InterPro" id="IPR000531">
    <property type="entry name" value="Beta-barrel_TonB"/>
</dbReference>
<evidence type="ECO:0000256" key="1">
    <source>
        <dbReference type="ARBA" id="ARBA00004571"/>
    </source>
</evidence>
<feature type="chain" id="PRO_5008389860" description="TonB-dependent receptor" evidence="10">
    <location>
        <begin position="24"/>
        <end position="807"/>
    </location>
</feature>
<evidence type="ECO:0000313" key="14">
    <source>
        <dbReference type="Proteomes" id="UP000077667"/>
    </source>
</evidence>
<dbReference type="InterPro" id="IPR037066">
    <property type="entry name" value="Plug_dom_sf"/>
</dbReference>
<evidence type="ECO:0000256" key="10">
    <source>
        <dbReference type="SAM" id="SignalP"/>
    </source>
</evidence>
<comment type="subcellular location">
    <subcellularLocation>
        <location evidence="1 8">Cell outer membrane</location>
        <topology evidence="1 8">Multi-pass membrane protein</topology>
    </subcellularLocation>
</comment>
<dbReference type="PANTHER" id="PTHR30069:SF40">
    <property type="entry name" value="TONB-DEPENDENT RECEPTOR NMB0964-RELATED"/>
    <property type="match status" value="1"/>
</dbReference>
<evidence type="ECO:0000256" key="8">
    <source>
        <dbReference type="PROSITE-ProRule" id="PRU01360"/>
    </source>
</evidence>
<dbReference type="EMBL" id="CP015772">
    <property type="protein sequence ID" value="ANH82727.1"/>
    <property type="molecule type" value="Genomic_DNA"/>
</dbReference>
<evidence type="ECO:0000256" key="5">
    <source>
        <dbReference type="ARBA" id="ARBA00023077"/>
    </source>
</evidence>
<dbReference type="Gene3D" id="2.40.170.20">
    <property type="entry name" value="TonB-dependent receptor, beta-barrel domain"/>
    <property type="match status" value="1"/>
</dbReference>
<dbReference type="SUPFAM" id="SSF56935">
    <property type="entry name" value="Porins"/>
    <property type="match status" value="1"/>
</dbReference>
<comment type="similarity">
    <text evidence="8 9">Belongs to the TonB-dependent receptor family.</text>
</comment>
<dbReference type="Gene3D" id="2.170.130.10">
    <property type="entry name" value="TonB-dependent receptor, plug domain"/>
    <property type="match status" value="1"/>
</dbReference>
<keyword evidence="2 8" id="KW-0813">Transport</keyword>
<keyword evidence="6 8" id="KW-0472">Membrane</keyword>
<organism evidence="13 14">
    <name type="scientific">Niabella ginsenosidivorans</name>
    <dbReference type="NCBI Taxonomy" id="1176587"/>
    <lineage>
        <taxon>Bacteria</taxon>
        <taxon>Pseudomonadati</taxon>
        <taxon>Bacteroidota</taxon>
        <taxon>Chitinophagia</taxon>
        <taxon>Chitinophagales</taxon>
        <taxon>Chitinophagaceae</taxon>
        <taxon>Niabella</taxon>
    </lineage>
</organism>
<reference evidence="13 14" key="1">
    <citation type="submission" date="2016-05" db="EMBL/GenBank/DDBJ databases">
        <title>Niabella ginsenosidivorans BS26 whole genome sequencing.</title>
        <authorList>
            <person name="Im W.T."/>
            <person name="Siddiqi M.Z."/>
        </authorList>
    </citation>
    <scope>NUCLEOTIDE SEQUENCE [LARGE SCALE GENOMIC DNA]</scope>
    <source>
        <strain evidence="13 14">BS26</strain>
    </source>
</reference>
<feature type="domain" description="TonB-dependent receptor plug" evidence="12">
    <location>
        <begin position="127"/>
        <end position="226"/>
    </location>
</feature>
<keyword evidence="14" id="KW-1185">Reference proteome</keyword>
<evidence type="ECO:0000256" key="3">
    <source>
        <dbReference type="ARBA" id="ARBA00022452"/>
    </source>
</evidence>
<evidence type="ECO:0000313" key="13">
    <source>
        <dbReference type="EMBL" id="ANH82727.1"/>
    </source>
</evidence>
<evidence type="ECO:0000259" key="12">
    <source>
        <dbReference type="Pfam" id="PF07715"/>
    </source>
</evidence>
<evidence type="ECO:0000256" key="9">
    <source>
        <dbReference type="RuleBase" id="RU003357"/>
    </source>
</evidence>
<accession>A0A1A9I4W8</accession>
<evidence type="ECO:0008006" key="15">
    <source>
        <dbReference type="Google" id="ProtNLM"/>
    </source>
</evidence>
<dbReference type="KEGG" id="nia:A8C56_18660"/>
<dbReference type="STRING" id="1176587.A8C56_18660"/>
<keyword evidence="10" id="KW-0732">Signal</keyword>
<dbReference type="PANTHER" id="PTHR30069">
    <property type="entry name" value="TONB-DEPENDENT OUTER MEMBRANE RECEPTOR"/>
    <property type="match status" value="1"/>
</dbReference>
<dbReference type="GO" id="GO:0044718">
    <property type="term" value="P:siderophore transmembrane transport"/>
    <property type="evidence" value="ECO:0007669"/>
    <property type="project" value="TreeGrafter"/>
</dbReference>